<sequence length="964" mass="111602">MNKLVNDIETSLRKGFIDQHIKTTTKYQPQLLVNNQRNNQNVLSSFLEELENCNSFIFSVAFITESGLATLKALLLDLKKKGINGKILTSTFLNFNQPKVFRELMKITNVEVRMTTIEGFHSKGYIFEHDSFHSLIVGSSNLTAQALKVNHEWNIKLTSHDNGEVIHHFKRQFNEVWDSSLPLTDEWINYYEEVYKPLEQKEYIENVVEMPEQYKINSLEESLKINPNKMQEAALREIQTVRDEGHDKGLVVSATGTGKTYLSAFDVRRFNPKRLLFIVHREQILKKAKDDYKTILGGIDSDFGILSGTNKDIDAKYLFATVQTISKEETLSKIDPSAFDYIIIDEVHKAGAKSYQKVIDYFDPQFFMGMTATPERTDDFNIYELFDYNIAYEIRLQEALEEDMLCPFHYFGVTDYEINGVTVDETSTLSKLVTNERVEHILDKVSYYGYSGDSVRGLMFCSRKDEAEKLSELLNERGLSTVALTGDHSQDFRLECVTKLESDELDYIITVDIFNEGIDIPSINQVVMLRQTESSIIFVQQLGRGLRKHNSKEFVAVIDFIGNYKKNYLIPVALSGDKSQNKDNIRRKTVDTSYINGVSTINFEEIAKKRIYNSINNENLSQAKMLREEFKQLKNKIGRAPYFYDFYKNNSIDPVVIADKYDNFYEFLIKVGEKDLPIISQEEYKTLTMFSKELLQGKRLHEIELFELLIKESAVDKKEYETQLFDMNCNTDEGTIKSVENILSKSFFTQNDLKRYGNEPLILFNDGYYVLNQKVASALANNDFFVKLAIDVVNTAKEKVKKYAYDQPFTLYEKYSRKDACKLLNWDNDESSTMYGYKIKHGTCPIFITYHKQDDVDSSVDYGDELISPDLLKWYTRSNRSLKSHEVQNIIEAQNKNIDIHIFIKKDDDEGKDFYYLGKGLPDKDTVAEDIMSDKNGKNIPVVHMNMLLENPVEYKLFKYITEE</sequence>
<dbReference type="RefSeq" id="WP_101332562.1">
    <property type="nucleotide sequence ID" value="NZ_PJNH01000004.1"/>
</dbReference>
<dbReference type="Gene3D" id="3.40.50.300">
    <property type="entry name" value="P-loop containing nucleotide triphosphate hydrolases"/>
    <property type="match status" value="2"/>
</dbReference>
<feature type="domain" description="Helicase ATP-binding" evidence="1">
    <location>
        <begin position="240"/>
        <end position="392"/>
    </location>
</feature>
<dbReference type="InterPro" id="IPR050742">
    <property type="entry name" value="Helicase_Restrict-Modif_Enz"/>
</dbReference>
<evidence type="ECO:0000313" key="4">
    <source>
        <dbReference type="Proteomes" id="UP000243524"/>
    </source>
</evidence>
<dbReference type="Pfam" id="PF00271">
    <property type="entry name" value="Helicase_C"/>
    <property type="match status" value="1"/>
</dbReference>
<name>A0A2I0QR51_9BACI</name>
<keyword evidence="4" id="KW-1185">Reference proteome</keyword>
<dbReference type="GO" id="GO:0005524">
    <property type="term" value="F:ATP binding"/>
    <property type="evidence" value="ECO:0007669"/>
    <property type="project" value="InterPro"/>
</dbReference>
<dbReference type="SMART" id="SM00487">
    <property type="entry name" value="DEXDc"/>
    <property type="match status" value="1"/>
</dbReference>
<dbReference type="SUPFAM" id="SSF56024">
    <property type="entry name" value="Phospholipase D/nuclease"/>
    <property type="match status" value="1"/>
</dbReference>
<feature type="domain" description="Helicase C-terminal" evidence="2">
    <location>
        <begin position="437"/>
        <end position="585"/>
    </location>
</feature>
<dbReference type="AlphaFoldDB" id="A0A2I0QR51"/>
<protein>
    <submittedName>
        <fullName evidence="3">DUF3427 domain-containing protein</fullName>
    </submittedName>
</protein>
<dbReference type="Pfam" id="PF11907">
    <property type="entry name" value="DUF3427"/>
    <property type="match status" value="1"/>
</dbReference>
<dbReference type="Pfam" id="PF13091">
    <property type="entry name" value="PLDc_2"/>
    <property type="match status" value="1"/>
</dbReference>
<evidence type="ECO:0000259" key="1">
    <source>
        <dbReference type="PROSITE" id="PS51192"/>
    </source>
</evidence>
<dbReference type="Gene3D" id="3.30.870.10">
    <property type="entry name" value="Endonuclease Chain A"/>
    <property type="match status" value="1"/>
</dbReference>
<proteinExistence type="predicted"/>
<dbReference type="Pfam" id="PF26350">
    <property type="entry name" value="DUF8090"/>
    <property type="match status" value="1"/>
</dbReference>
<dbReference type="PANTHER" id="PTHR47396:SF1">
    <property type="entry name" value="ATP-DEPENDENT HELICASE IRC3-RELATED"/>
    <property type="match status" value="1"/>
</dbReference>
<evidence type="ECO:0000313" key="3">
    <source>
        <dbReference type="EMBL" id="PKR76812.1"/>
    </source>
</evidence>
<accession>A0A2I0QR51</accession>
<dbReference type="InterPro" id="IPR001650">
    <property type="entry name" value="Helicase_C-like"/>
</dbReference>
<dbReference type="InterPro" id="IPR058403">
    <property type="entry name" value="DUF8090"/>
</dbReference>
<organism evidence="3 4">
    <name type="scientific">Halalkalibacillus sediminis</name>
    <dbReference type="NCBI Taxonomy" id="2018042"/>
    <lineage>
        <taxon>Bacteria</taxon>
        <taxon>Bacillati</taxon>
        <taxon>Bacillota</taxon>
        <taxon>Bacilli</taxon>
        <taxon>Bacillales</taxon>
        <taxon>Bacillaceae</taxon>
        <taxon>Halalkalibacillus</taxon>
    </lineage>
</organism>
<dbReference type="Proteomes" id="UP000243524">
    <property type="component" value="Unassembled WGS sequence"/>
</dbReference>
<dbReference type="OrthoDB" id="9802848at2"/>
<evidence type="ECO:0000259" key="2">
    <source>
        <dbReference type="PROSITE" id="PS51194"/>
    </source>
</evidence>
<dbReference type="GO" id="GO:0005829">
    <property type="term" value="C:cytosol"/>
    <property type="evidence" value="ECO:0007669"/>
    <property type="project" value="TreeGrafter"/>
</dbReference>
<dbReference type="InterPro" id="IPR021835">
    <property type="entry name" value="DUF3427"/>
</dbReference>
<dbReference type="GO" id="GO:0016787">
    <property type="term" value="F:hydrolase activity"/>
    <property type="evidence" value="ECO:0007669"/>
    <property type="project" value="InterPro"/>
</dbReference>
<dbReference type="SUPFAM" id="SSF52540">
    <property type="entry name" value="P-loop containing nucleoside triphosphate hydrolases"/>
    <property type="match status" value="1"/>
</dbReference>
<dbReference type="EMBL" id="PJNH01000004">
    <property type="protein sequence ID" value="PKR76812.1"/>
    <property type="molecule type" value="Genomic_DNA"/>
</dbReference>
<dbReference type="SMART" id="SM00490">
    <property type="entry name" value="HELICc"/>
    <property type="match status" value="1"/>
</dbReference>
<dbReference type="PANTHER" id="PTHR47396">
    <property type="entry name" value="TYPE I RESTRICTION ENZYME ECOKI R PROTEIN"/>
    <property type="match status" value="1"/>
</dbReference>
<dbReference type="GO" id="GO:0003677">
    <property type="term" value="F:DNA binding"/>
    <property type="evidence" value="ECO:0007669"/>
    <property type="project" value="InterPro"/>
</dbReference>
<dbReference type="InterPro" id="IPR025202">
    <property type="entry name" value="PLD-like_dom"/>
</dbReference>
<dbReference type="InterPro" id="IPR027417">
    <property type="entry name" value="P-loop_NTPase"/>
</dbReference>
<dbReference type="InterPro" id="IPR014001">
    <property type="entry name" value="Helicase_ATP-bd"/>
</dbReference>
<dbReference type="InterPro" id="IPR006935">
    <property type="entry name" value="Helicase/UvrB_N"/>
</dbReference>
<dbReference type="CDD" id="cd18799">
    <property type="entry name" value="SF2_C_EcoAI-like"/>
    <property type="match status" value="1"/>
</dbReference>
<reference evidence="3 4" key="1">
    <citation type="submission" date="2017-06" db="EMBL/GenBank/DDBJ databases">
        <title>the draft geome sequence of Illustriluteabacillus marina B3227.</title>
        <authorList>
            <person name="He R.-H."/>
            <person name="Du Z.-J."/>
        </authorList>
    </citation>
    <scope>NUCLEOTIDE SEQUENCE [LARGE SCALE GENOMIC DNA]</scope>
    <source>
        <strain evidence="3 4">B3227</strain>
    </source>
</reference>
<dbReference type="PROSITE" id="PS51192">
    <property type="entry name" value="HELICASE_ATP_BIND_1"/>
    <property type="match status" value="1"/>
</dbReference>
<dbReference type="CDD" id="cd18032">
    <property type="entry name" value="DEXHc_RE_I_III_res"/>
    <property type="match status" value="1"/>
</dbReference>
<dbReference type="Pfam" id="PF04851">
    <property type="entry name" value="ResIII"/>
    <property type="match status" value="1"/>
</dbReference>
<gene>
    <name evidence="3" type="ORF">CEY16_13425</name>
</gene>
<dbReference type="PROSITE" id="PS51194">
    <property type="entry name" value="HELICASE_CTER"/>
    <property type="match status" value="1"/>
</dbReference>
<dbReference type="CDD" id="cd09204">
    <property type="entry name" value="PLDc_N_DEXD_b2"/>
    <property type="match status" value="1"/>
</dbReference>
<comment type="caution">
    <text evidence="3">The sequence shown here is derived from an EMBL/GenBank/DDBJ whole genome shotgun (WGS) entry which is preliminary data.</text>
</comment>